<dbReference type="Proteomes" id="UP000307768">
    <property type="component" value="Unassembled WGS sequence"/>
</dbReference>
<evidence type="ECO:0000313" key="2">
    <source>
        <dbReference type="EMBL" id="KAA1422513.1"/>
    </source>
</evidence>
<protein>
    <submittedName>
        <fullName evidence="2">Helix-turn-helix transcriptional regulator</fullName>
    </submittedName>
</protein>
<sequence length="71" mass="7364">MNRSTTVAPAGTAGAALRTIRTAAELSLSAVAEQCSMSASTIARIERGERDLFPWERASLTSAIVDAAGAR</sequence>
<name>A0A5Q6RX19_9ACTN</name>
<dbReference type="InterPro" id="IPR010982">
    <property type="entry name" value="Lambda_DNA-bd_dom_sf"/>
</dbReference>
<evidence type="ECO:0000259" key="1">
    <source>
        <dbReference type="PROSITE" id="PS50943"/>
    </source>
</evidence>
<dbReference type="Gene3D" id="1.10.260.40">
    <property type="entry name" value="lambda repressor-like DNA-binding domains"/>
    <property type="match status" value="1"/>
</dbReference>
<gene>
    <name evidence="2" type="ORF">FE697_015375</name>
</gene>
<feature type="domain" description="HTH cro/C1-type" evidence="1">
    <location>
        <begin position="17"/>
        <end position="50"/>
    </location>
</feature>
<dbReference type="Pfam" id="PF13560">
    <property type="entry name" value="HTH_31"/>
    <property type="match status" value="1"/>
</dbReference>
<comment type="caution">
    <text evidence="2">The sequence shown here is derived from an EMBL/GenBank/DDBJ whole genome shotgun (WGS) entry which is preliminary data.</text>
</comment>
<dbReference type="InterPro" id="IPR001387">
    <property type="entry name" value="Cro/C1-type_HTH"/>
</dbReference>
<evidence type="ECO:0000313" key="3">
    <source>
        <dbReference type="Proteomes" id="UP000307768"/>
    </source>
</evidence>
<accession>A0A5Q6RX19</accession>
<proteinExistence type="predicted"/>
<dbReference type="EMBL" id="VDFQ02000004">
    <property type="protein sequence ID" value="KAA1422513.1"/>
    <property type="molecule type" value="Genomic_DNA"/>
</dbReference>
<reference evidence="2 3" key="1">
    <citation type="submission" date="2019-09" db="EMBL/GenBank/DDBJ databases">
        <title>Mumia zhuanghuii sp. nov. isolated from the intestinal contents of plateau pika (Ochotona curzoniae) in the Qinghai-Tibet plateau of China.</title>
        <authorList>
            <person name="Tian Z."/>
        </authorList>
    </citation>
    <scope>NUCLEOTIDE SEQUENCE [LARGE SCALE GENOMIC DNA]</scope>
    <source>
        <strain evidence="3">350</strain>
    </source>
</reference>
<dbReference type="SUPFAM" id="SSF47413">
    <property type="entry name" value="lambda repressor-like DNA-binding domains"/>
    <property type="match status" value="1"/>
</dbReference>
<dbReference type="PROSITE" id="PS50943">
    <property type="entry name" value="HTH_CROC1"/>
    <property type="match status" value="1"/>
</dbReference>
<dbReference type="GO" id="GO:0003677">
    <property type="term" value="F:DNA binding"/>
    <property type="evidence" value="ECO:0007669"/>
    <property type="project" value="InterPro"/>
</dbReference>
<organism evidence="2 3">
    <name type="scientific">Mumia zhuanghuii</name>
    <dbReference type="NCBI Taxonomy" id="2585211"/>
    <lineage>
        <taxon>Bacteria</taxon>
        <taxon>Bacillati</taxon>
        <taxon>Actinomycetota</taxon>
        <taxon>Actinomycetes</taxon>
        <taxon>Propionibacteriales</taxon>
        <taxon>Nocardioidaceae</taxon>
        <taxon>Mumia</taxon>
    </lineage>
</organism>
<dbReference type="CDD" id="cd00093">
    <property type="entry name" value="HTH_XRE"/>
    <property type="match status" value="1"/>
</dbReference>
<dbReference type="AlphaFoldDB" id="A0A5Q6RX19"/>
<dbReference type="RefSeq" id="WP_149770464.1">
    <property type="nucleotide sequence ID" value="NZ_VDFQ02000004.1"/>
</dbReference>